<organism evidence="6 7">
    <name type="scientific">Emiliania huxleyi (strain CCMP1516)</name>
    <dbReference type="NCBI Taxonomy" id="280463"/>
    <lineage>
        <taxon>Eukaryota</taxon>
        <taxon>Haptista</taxon>
        <taxon>Haptophyta</taxon>
        <taxon>Prymnesiophyceae</taxon>
        <taxon>Isochrysidales</taxon>
        <taxon>Noelaerhabdaceae</taxon>
        <taxon>Emiliania</taxon>
    </lineage>
</organism>
<dbReference type="HOGENOM" id="CLU_072652_0_0_1"/>
<reference evidence="6" key="2">
    <citation type="submission" date="2024-10" db="UniProtKB">
        <authorList>
            <consortium name="EnsemblProtists"/>
        </authorList>
    </citation>
    <scope>IDENTIFICATION</scope>
</reference>
<dbReference type="GO" id="GO:0030286">
    <property type="term" value="C:dynein complex"/>
    <property type="evidence" value="ECO:0007669"/>
    <property type="project" value="UniProtKB-KW"/>
</dbReference>
<sequence length="274" mass="30531">MGIPPPPSGGGAAHASLIKYDTPSLLTTRDAKPAKFAKAGSGKKLPPVESKMPQTEDILNAILPPREWTDEGKLWVQYVSPTPATRLDVINTQETLDQRLLARQARETGICPVREELYGQCFDELIRQVTVNCAERGLLLLRVRDEIRMTIAAYQTLYESSIAFGMRKAPHCREAGPRSALQAEQGKADLEARVEQLEEEKRGLEEQACLWTESPRGRFAGLCDSHAKAEAIEKREGEKRAQKEAKHAEEVAYLKKTNAQLKKELEAFLAPTKK</sequence>
<keyword evidence="3" id="KW-0505">Motor protein</keyword>
<evidence type="ECO:0000256" key="3">
    <source>
        <dbReference type="ARBA" id="ARBA00023175"/>
    </source>
</evidence>
<dbReference type="GO" id="GO:0005930">
    <property type="term" value="C:axoneme"/>
    <property type="evidence" value="ECO:0007669"/>
    <property type="project" value="TreeGrafter"/>
</dbReference>
<evidence type="ECO:0000256" key="4">
    <source>
        <dbReference type="ARBA" id="ARBA00038114"/>
    </source>
</evidence>
<keyword evidence="2 5" id="KW-0175">Coiled coil</keyword>
<protein>
    <submittedName>
        <fullName evidence="6">Uncharacterized protein</fullName>
    </submittedName>
</protein>
<dbReference type="PANTHER" id="PTHR13183:SF0">
    <property type="entry name" value="AXONEMAL DYNEIN LIGHT INTERMEDIATE POLYPEPTIDE 1"/>
    <property type="match status" value="1"/>
</dbReference>
<dbReference type="eggNOG" id="KOG4001">
    <property type="taxonomic scope" value="Eukaryota"/>
</dbReference>
<dbReference type="STRING" id="2903.R1DHH9"/>
<dbReference type="GeneID" id="17280233"/>
<dbReference type="InterPro" id="IPR019347">
    <property type="entry name" value="Axonemal_dynein_light_chain"/>
</dbReference>
<dbReference type="KEGG" id="ehx:EMIHUDRAFT_227984"/>
<dbReference type="GO" id="GO:0045504">
    <property type="term" value="F:dynein heavy chain binding"/>
    <property type="evidence" value="ECO:0007669"/>
    <property type="project" value="TreeGrafter"/>
</dbReference>
<dbReference type="PaxDb" id="2903-EOD34963"/>
<feature type="coiled-coil region" evidence="5">
    <location>
        <begin position="180"/>
        <end position="207"/>
    </location>
</feature>
<evidence type="ECO:0000313" key="6">
    <source>
        <dbReference type="EnsemblProtists" id="EOD34963"/>
    </source>
</evidence>
<name>A0A0D3KGS8_EMIH1</name>
<evidence type="ECO:0000256" key="2">
    <source>
        <dbReference type="ARBA" id="ARBA00023054"/>
    </source>
</evidence>
<comment type="similarity">
    <text evidence="4">Belongs to the inner dynein arm light chain family.</text>
</comment>
<dbReference type="AlphaFoldDB" id="A0A0D3KGS8"/>
<dbReference type="RefSeq" id="XP_005787392.1">
    <property type="nucleotide sequence ID" value="XM_005787335.1"/>
</dbReference>
<evidence type="ECO:0000313" key="7">
    <source>
        <dbReference type="Proteomes" id="UP000013827"/>
    </source>
</evidence>
<dbReference type="EnsemblProtists" id="EOD34963">
    <property type="protein sequence ID" value="EOD34963"/>
    <property type="gene ID" value="EMIHUDRAFT_227984"/>
</dbReference>
<dbReference type="PANTHER" id="PTHR13183">
    <property type="entry name" value="AXONEMAL INNER ARM DYNEIN LIGHT CHAIN 28"/>
    <property type="match status" value="1"/>
</dbReference>
<dbReference type="OMA" id="QVTIICA"/>
<proteinExistence type="inferred from homology"/>
<dbReference type="Proteomes" id="UP000013827">
    <property type="component" value="Unassembled WGS sequence"/>
</dbReference>
<keyword evidence="1" id="KW-0243">Dynein</keyword>
<evidence type="ECO:0000256" key="1">
    <source>
        <dbReference type="ARBA" id="ARBA00023017"/>
    </source>
</evidence>
<reference evidence="7" key="1">
    <citation type="journal article" date="2013" name="Nature">
        <title>Pan genome of the phytoplankton Emiliania underpins its global distribution.</title>
        <authorList>
            <person name="Read B.A."/>
            <person name="Kegel J."/>
            <person name="Klute M.J."/>
            <person name="Kuo A."/>
            <person name="Lefebvre S.C."/>
            <person name="Maumus F."/>
            <person name="Mayer C."/>
            <person name="Miller J."/>
            <person name="Monier A."/>
            <person name="Salamov A."/>
            <person name="Young J."/>
            <person name="Aguilar M."/>
            <person name="Claverie J.M."/>
            <person name="Frickenhaus S."/>
            <person name="Gonzalez K."/>
            <person name="Herman E.K."/>
            <person name="Lin Y.C."/>
            <person name="Napier J."/>
            <person name="Ogata H."/>
            <person name="Sarno A.F."/>
            <person name="Shmutz J."/>
            <person name="Schroeder D."/>
            <person name="de Vargas C."/>
            <person name="Verret F."/>
            <person name="von Dassow P."/>
            <person name="Valentin K."/>
            <person name="Van de Peer Y."/>
            <person name="Wheeler G."/>
            <person name="Dacks J.B."/>
            <person name="Delwiche C.F."/>
            <person name="Dyhrman S.T."/>
            <person name="Glockner G."/>
            <person name="John U."/>
            <person name="Richards T."/>
            <person name="Worden A.Z."/>
            <person name="Zhang X."/>
            <person name="Grigoriev I.V."/>
            <person name="Allen A.E."/>
            <person name="Bidle K."/>
            <person name="Borodovsky M."/>
            <person name="Bowler C."/>
            <person name="Brownlee C."/>
            <person name="Cock J.M."/>
            <person name="Elias M."/>
            <person name="Gladyshev V.N."/>
            <person name="Groth M."/>
            <person name="Guda C."/>
            <person name="Hadaegh A."/>
            <person name="Iglesias-Rodriguez M.D."/>
            <person name="Jenkins J."/>
            <person name="Jones B.M."/>
            <person name="Lawson T."/>
            <person name="Leese F."/>
            <person name="Lindquist E."/>
            <person name="Lobanov A."/>
            <person name="Lomsadze A."/>
            <person name="Malik S.B."/>
            <person name="Marsh M.E."/>
            <person name="Mackinder L."/>
            <person name="Mock T."/>
            <person name="Mueller-Roeber B."/>
            <person name="Pagarete A."/>
            <person name="Parker M."/>
            <person name="Probert I."/>
            <person name="Quesneville H."/>
            <person name="Raines C."/>
            <person name="Rensing S.A."/>
            <person name="Riano-Pachon D.M."/>
            <person name="Richier S."/>
            <person name="Rokitta S."/>
            <person name="Shiraiwa Y."/>
            <person name="Soanes D.M."/>
            <person name="van der Giezen M."/>
            <person name="Wahlund T.M."/>
            <person name="Williams B."/>
            <person name="Wilson W."/>
            <person name="Wolfe G."/>
            <person name="Wurch L.L."/>
        </authorList>
    </citation>
    <scope>NUCLEOTIDE SEQUENCE</scope>
</reference>
<evidence type="ECO:0000256" key="5">
    <source>
        <dbReference type="SAM" id="Coils"/>
    </source>
</evidence>
<dbReference type="Pfam" id="PF10211">
    <property type="entry name" value="Ax_dynein_light"/>
    <property type="match status" value="1"/>
</dbReference>
<keyword evidence="7" id="KW-1185">Reference proteome</keyword>
<accession>A0A0D3KGS8</accession>